<protein>
    <submittedName>
        <fullName evidence="1">Heparinase II/III family protein</fullName>
    </submittedName>
</protein>
<evidence type="ECO:0000313" key="1">
    <source>
        <dbReference type="EMBL" id="WAG59418.1"/>
    </source>
</evidence>
<dbReference type="EMBL" id="CP086239">
    <property type="protein sequence ID" value="WAG59418.1"/>
    <property type="molecule type" value="Genomic_DNA"/>
</dbReference>
<dbReference type="PANTHER" id="PTHR38045">
    <property type="entry name" value="CHROMOSOME 1, WHOLE GENOME SHOTGUN SEQUENCE"/>
    <property type="match status" value="1"/>
</dbReference>
<sequence length="567" mass="66096">MKFIENTINKLLVEEILAAKDNILKMKTIPSIDLKGYQIYLKEGNRSVFETQYFERRRLLSVMGLSVLIEKNKRDIECLENIIWQVCSEYTWGLPAHLTIKDNTYEKNARYCIDLFSAETAQTLAEFYELYKEVFSTEIKDRIIYEINNRVFTPLLDKKWDFEDKENNWSAVIGSSVGMAAISMLGDNPLRQKQIFQKVDKCLESYLKGFKNDGACVEGVGYWAYGFGYYCYFAEKYKLAFKNNKYLENPLLKSIANFPVGMEIGRGKFVQFADSTIAELPTGLLCYCKKQFSVSLPYTKKVSSLYDNECYRWAELSRNLIWTNSTLNSSDTTFKTKYFEDEQWLIINEENGFLFAAKAGKNNDSHNHNDVGNFVLGFKDELFLIDFGAGQYTKDYFNDEKRYNMLVNRSMGHCVPIINDNEEIFGNYKASNVIINRSKEKVTFSMNLENVYPLITNLISFNREFDIYPHKKFIDIKDNMLFDEKDNKVYQNFVSKIKPITNNNTIKWTGSYGTLTLDNISDLDDVVVLQEKITNHYGTYETIYRTLIRKSFISKTYSSKLTFYIDT</sequence>
<evidence type="ECO:0000313" key="2">
    <source>
        <dbReference type="Proteomes" id="UP001164733"/>
    </source>
</evidence>
<name>A0AA47EIS6_9CLOT</name>
<gene>
    <name evidence="1" type="ORF">LL038_17495</name>
</gene>
<reference evidence="1" key="1">
    <citation type="submission" date="2021-11" db="EMBL/GenBank/DDBJ databases">
        <title>Clostridia strains as spoilage organisms.</title>
        <authorList>
            <person name="Wambui J."/>
            <person name="Stevens M.J.A."/>
            <person name="Stephan R."/>
        </authorList>
    </citation>
    <scope>NUCLEOTIDE SEQUENCE</scope>
    <source>
        <strain evidence="1">CF009</strain>
    </source>
</reference>
<dbReference type="PANTHER" id="PTHR38045:SF1">
    <property type="entry name" value="HEPARINASE II_III-LIKE PROTEIN"/>
    <property type="match status" value="1"/>
</dbReference>
<dbReference type="RefSeq" id="WP_216127264.1">
    <property type="nucleotide sequence ID" value="NZ_CP086239.1"/>
</dbReference>
<organism evidence="1 2">
    <name type="scientific">Clostridium estertheticum</name>
    <dbReference type="NCBI Taxonomy" id="238834"/>
    <lineage>
        <taxon>Bacteria</taxon>
        <taxon>Bacillati</taxon>
        <taxon>Bacillota</taxon>
        <taxon>Clostridia</taxon>
        <taxon>Eubacteriales</taxon>
        <taxon>Clostridiaceae</taxon>
        <taxon>Clostridium</taxon>
    </lineage>
</organism>
<proteinExistence type="predicted"/>
<dbReference type="Proteomes" id="UP001164733">
    <property type="component" value="Chromosome"/>
</dbReference>
<dbReference type="AlphaFoldDB" id="A0AA47EIS6"/>
<accession>A0AA47EIS6</accession>